<organism evidence="3 4">
    <name type="scientific">Chryseobacterium angstadtii</name>
    <dbReference type="NCBI Taxonomy" id="558151"/>
    <lineage>
        <taxon>Bacteria</taxon>
        <taxon>Pseudomonadati</taxon>
        <taxon>Bacteroidota</taxon>
        <taxon>Flavobacteriia</taxon>
        <taxon>Flavobacteriales</taxon>
        <taxon>Weeksellaceae</taxon>
        <taxon>Chryseobacterium group</taxon>
        <taxon>Chryseobacterium</taxon>
    </lineage>
</organism>
<keyword evidence="1" id="KW-0812">Transmembrane</keyword>
<keyword evidence="3" id="KW-0418">Kinase</keyword>
<evidence type="ECO:0000313" key="3">
    <source>
        <dbReference type="EMBL" id="KMQ59471.1"/>
    </source>
</evidence>
<dbReference type="Pfam" id="PF04397">
    <property type="entry name" value="LytTR"/>
    <property type="match status" value="1"/>
</dbReference>
<sequence length="277" mass="32328">MTNQQVYHFFKDRWKSSFLLAGSMAVFITFNIFSDYWFTRLQNSSFYFSESLLFSSFWILFIPLLYIQNYWIKATKKLSVLLLITGLMILIHLTVYPALVWLLSKIGYDHTFPYIQTFNFGLTAYLIKTVIIYASSSVILTILKNKVQHPPQTADEITEKTAMQSMVVSDMNNTKIIISLKEVLYFSANTPYITIHHSSKKYLHHETLKSLEAKLDGNQFVRIHKSHMINLNQIISYQSRQNGDYNITLSDQTVLRASRSYAKDFKPMLDRLHLTSK</sequence>
<comment type="caution">
    <text evidence="3">The sequence shown here is derived from an EMBL/GenBank/DDBJ whole genome shotgun (WGS) entry which is preliminary data.</text>
</comment>
<name>A0A0J7I0Y3_9FLAO</name>
<feature type="transmembrane region" description="Helical" evidence="1">
    <location>
        <begin position="122"/>
        <end position="143"/>
    </location>
</feature>
<dbReference type="InterPro" id="IPR007492">
    <property type="entry name" value="LytTR_DNA-bd_dom"/>
</dbReference>
<evidence type="ECO:0000313" key="4">
    <source>
        <dbReference type="Proteomes" id="UP000036261"/>
    </source>
</evidence>
<keyword evidence="1" id="KW-0472">Membrane</keyword>
<dbReference type="RefSeq" id="WP_083997484.1">
    <property type="nucleotide sequence ID" value="NZ_LFND01000007.1"/>
</dbReference>
<dbReference type="SMART" id="SM00850">
    <property type="entry name" value="LytTR"/>
    <property type="match status" value="1"/>
</dbReference>
<proteinExistence type="predicted"/>
<feature type="transmembrane region" description="Helical" evidence="1">
    <location>
        <begin position="78"/>
        <end position="102"/>
    </location>
</feature>
<dbReference type="PROSITE" id="PS50930">
    <property type="entry name" value="HTH_LYTTR"/>
    <property type="match status" value="1"/>
</dbReference>
<dbReference type="PANTHER" id="PTHR37299:SF1">
    <property type="entry name" value="STAGE 0 SPORULATION PROTEIN A HOMOLOG"/>
    <property type="match status" value="1"/>
</dbReference>
<dbReference type="PATRIC" id="fig|558151.6.peg.4304"/>
<feature type="transmembrane region" description="Helical" evidence="1">
    <location>
        <begin position="45"/>
        <end position="66"/>
    </location>
</feature>
<dbReference type="GO" id="GO:0000156">
    <property type="term" value="F:phosphorelay response regulator activity"/>
    <property type="evidence" value="ECO:0007669"/>
    <property type="project" value="InterPro"/>
</dbReference>
<feature type="transmembrane region" description="Helical" evidence="1">
    <location>
        <begin position="18"/>
        <end position="39"/>
    </location>
</feature>
<accession>A0A0J7I0Y3</accession>
<dbReference type="GO" id="GO:0016301">
    <property type="term" value="F:kinase activity"/>
    <property type="evidence" value="ECO:0007669"/>
    <property type="project" value="UniProtKB-KW"/>
</dbReference>
<protein>
    <submittedName>
        <fullName evidence="3">Histidine kinase</fullName>
    </submittedName>
</protein>
<dbReference type="AlphaFoldDB" id="A0A0J7I0Y3"/>
<dbReference type="EMBL" id="LFND01000007">
    <property type="protein sequence ID" value="KMQ59471.1"/>
    <property type="molecule type" value="Genomic_DNA"/>
</dbReference>
<dbReference type="OrthoDB" id="2962330at2"/>
<dbReference type="STRING" id="558151.ACM46_20490"/>
<dbReference type="Proteomes" id="UP000036261">
    <property type="component" value="Unassembled WGS sequence"/>
</dbReference>
<reference evidence="3 4" key="1">
    <citation type="journal article" date="2013" name="Int. J. Syst. Evol. Microbiol.">
        <title>Chryseobacterium angstadtii sp. nov., isolated from a newt tank.</title>
        <authorList>
            <person name="Kirk K.E."/>
            <person name="Hoffman J.A."/>
            <person name="Smith K.A."/>
            <person name="Strahan B.L."/>
            <person name="Failor K.C."/>
            <person name="Krebs J.E."/>
            <person name="Gale A.N."/>
            <person name="Do T.D."/>
            <person name="Sontag T.C."/>
            <person name="Batties A.M."/>
            <person name="Mistiszyn K."/>
            <person name="Newman J.D."/>
        </authorList>
    </citation>
    <scope>NUCLEOTIDE SEQUENCE [LARGE SCALE GENOMIC DNA]</scope>
    <source>
        <strain evidence="3 4">KM</strain>
    </source>
</reference>
<feature type="domain" description="HTH LytTR-type" evidence="2">
    <location>
        <begin position="166"/>
        <end position="271"/>
    </location>
</feature>
<dbReference type="PANTHER" id="PTHR37299">
    <property type="entry name" value="TRANSCRIPTIONAL REGULATOR-RELATED"/>
    <property type="match status" value="1"/>
</dbReference>
<gene>
    <name evidence="3" type="ORF">ACM46_20490</name>
</gene>
<evidence type="ECO:0000256" key="1">
    <source>
        <dbReference type="SAM" id="Phobius"/>
    </source>
</evidence>
<dbReference type="Gene3D" id="2.40.50.1020">
    <property type="entry name" value="LytTr DNA-binding domain"/>
    <property type="match status" value="1"/>
</dbReference>
<keyword evidence="1" id="KW-1133">Transmembrane helix</keyword>
<evidence type="ECO:0000259" key="2">
    <source>
        <dbReference type="PROSITE" id="PS50930"/>
    </source>
</evidence>
<keyword evidence="4" id="KW-1185">Reference proteome</keyword>
<dbReference type="GO" id="GO:0003677">
    <property type="term" value="F:DNA binding"/>
    <property type="evidence" value="ECO:0007669"/>
    <property type="project" value="InterPro"/>
</dbReference>
<keyword evidence="3" id="KW-0808">Transferase</keyword>
<dbReference type="InterPro" id="IPR046947">
    <property type="entry name" value="LytR-like"/>
</dbReference>